<protein>
    <submittedName>
        <fullName evidence="1">Uncharacterized protein</fullName>
    </submittedName>
</protein>
<sequence>MPVRNSKTPRALILDTYSKLINEYFEILNESNVMKETNFPISNIRIGITAIHRVFEIILLKTKNIEKTYYYSQRAYYYYLEYIDQIYQANLSQNINNMDIILFVYKKTIFDMYDGESDNNSNTLSNIMTLNDNTISIDDKDCRDLLKKMNKMMNVLFFWENTTICFQERYSFSNNYLFRFLNNIDNMDTTLKYLEIIQEKMNMNYQYYELLLKELLIKLESKRKKIDAISNEFILTKFYIDEHICREKFDNGNMREFVNWLYN</sequence>
<accession>A0A6C0JMX7</accession>
<reference evidence="1" key="1">
    <citation type="journal article" date="2020" name="Nature">
        <title>Giant virus diversity and host interactions through global metagenomics.</title>
        <authorList>
            <person name="Schulz F."/>
            <person name="Roux S."/>
            <person name="Paez-Espino D."/>
            <person name="Jungbluth S."/>
            <person name="Walsh D.A."/>
            <person name="Denef V.J."/>
            <person name="McMahon K.D."/>
            <person name="Konstantinidis K.T."/>
            <person name="Eloe-Fadrosh E.A."/>
            <person name="Kyrpides N.C."/>
            <person name="Woyke T."/>
        </authorList>
    </citation>
    <scope>NUCLEOTIDE SEQUENCE</scope>
    <source>
        <strain evidence="1">GVMAG-M-3300027747-57</strain>
    </source>
</reference>
<proteinExistence type="predicted"/>
<name>A0A6C0JMX7_9ZZZZ</name>
<organism evidence="1">
    <name type="scientific">viral metagenome</name>
    <dbReference type="NCBI Taxonomy" id="1070528"/>
    <lineage>
        <taxon>unclassified sequences</taxon>
        <taxon>metagenomes</taxon>
        <taxon>organismal metagenomes</taxon>
    </lineage>
</organism>
<dbReference type="AlphaFoldDB" id="A0A6C0JMX7"/>
<evidence type="ECO:0000313" key="1">
    <source>
        <dbReference type="EMBL" id="QHU06090.1"/>
    </source>
</evidence>
<dbReference type="EMBL" id="MN740430">
    <property type="protein sequence ID" value="QHU06090.1"/>
    <property type="molecule type" value="Genomic_DNA"/>
</dbReference>